<dbReference type="PANTHER" id="PTHR37984">
    <property type="entry name" value="PROTEIN CBG26694"/>
    <property type="match status" value="1"/>
</dbReference>
<name>A0ABQ8LYM9_LABRO</name>
<dbReference type="CDD" id="cd01647">
    <property type="entry name" value="RT_LTR"/>
    <property type="match status" value="1"/>
</dbReference>
<evidence type="ECO:0000256" key="6">
    <source>
        <dbReference type="ARBA" id="ARBA00022801"/>
    </source>
</evidence>
<comment type="caution">
    <text evidence="10">The sequence shown here is derived from an EMBL/GenBank/DDBJ whole genome shotgun (WGS) entry which is preliminary data.</text>
</comment>
<gene>
    <name evidence="10" type="ORF">H4Q32_024337</name>
</gene>
<dbReference type="InterPro" id="IPR041373">
    <property type="entry name" value="RT_RNaseH"/>
</dbReference>
<feature type="domain" description="Integrase catalytic" evidence="9">
    <location>
        <begin position="630"/>
        <end position="792"/>
    </location>
</feature>
<evidence type="ECO:0000259" key="9">
    <source>
        <dbReference type="PROSITE" id="PS50994"/>
    </source>
</evidence>
<dbReference type="Gene3D" id="3.30.70.270">
    <property type="match status" value="2"/>
</dbReference>
<dbReference type="SUPFAM" id="SSF56672">
    <property type="entry name" value="DNA/RNA polymerases"/>
    <property type="match status" value="1"/>
</dbReference>
<sequence>MSKDVKDMFWTKTLSPENFMDLAQIVLEIFQSEHGHSDSDAKTGWNDPKGLVVQEHQRKPPSAGSTFSLIQESFWEQMCHQECYQPSGGQSFLLANGQKQTAIGKVKWKCEVQEQSVDLTFFIMRDADLTVPIILGMDFLLKTGMVLDFHKAQYSFPEIGHTDLVKHRIITTDEVPVRRRAYKVSIEKQQFIEAQIQELLDKGIIQPSTSPWASPVVVVQKKDGGSRLCIDYRGLNSKTHLDAYPMPQIQDILESLHGATVFSTLDLKSGYWQLEMENDSIQKTAFVSSTGLYEFLRLPFGLKNVAASFQRAELTLNLKKCNFIQTSLAFLGHIISDEGVKTDPAKVSAVNSFPIPQSIKEVQRFLGLAGWYHRFIPHFLEKAAPLHALKQKNSTWMWTEQCQCAFDTIKQDLVQAPVLIAPDFSKSFRVQTDASDIGLGAVLTQEMAGEEHVIAYASRLLRGAEKVYSVSEKECLAVVWAVEKWRPYLEGRPFEVVTDHAALTWAFQHPKPSSRLIRWTLRLQGFHFTVRYRKEQCNVVPDVLSRAQSCNTVPNMVFLLNASKSTTSQINMPVDLTQIAISQGNDSKIQELVAEAETQLTCDAAQIQYIVKNGFLFRSIPDSQKGQKLQLSTPVVEPGYMIGVDLMGPFPRSAKQNEHLLVTVDYCSKWVEMFPLRKAKAPHIARILVEEIFTRWGTPAYLVSDRGTQFTSHLINLICKQWGVVQKLTMAYHPQTNLTERVNRNLKTMIASYVEEQHRQWDKWLAEFRFAINSAWHESTGFTPAEIALGRKLKGPMERAFQQPPNPNNPIYPTLDRQKEFINLVKENVERAQAKQKKYYDQRRRQTQFQVGDVVWIRAHPLSRAEEGLTAKLSPKWKGPAKVVKRLGPVNYSVSLLSDLH</sequence>
<dbReference type="Gene3D" id="2.40.70.10">
    <property type="entry name" value="Acid Proteases"/>
    <property type="match status" value="1"/>
</dbReference>
<dbReference type="InterPro" id="IPR012337">
    <property type="entry name" value="RNaseH-like_sf"/>
</dbReference>
<dbReference type="SUPFAM" id="SSF53098">
    <property type="entry name" value="Ribonuclease H-like"/>
    <property type="match status" value="1"/>
</dbReference>
<dbReference type="InterPro" id="IPR043128">
    <property type="entry name" value="Rev_trsase/Diguanyl_cyclase"/>
</dbReference>
<feature type="coiled-coil region" evidence="8">
    <location>
        <begin position="815"/>
        <end position="842"/>
    </location>
</feature>
<dbReference type="EMBL" id="JACTAM010000016">
    <property type="protein sequence ID" value="KAI2655733.1"/>
    <property type="molecule type" value="Genomic_DNA"/>
</dbReference>
<dbReference type="Pfam" id="PF00078">
    <property type="entry name" value="RVT_1"/>
    <property type="match status" value="1"/>
</dbReference>
<comment type="similarity">
    <text evidence="1">Belongs to the beta type-B retroviral polymerase family. HERV class-II K(HML-2) pol subfamily.</text>
</comment>
<organism evidence="10 11">
    <name type="scientific">Labeo rohita</name>
    <name type="common">Indian major carp</name>
    <name type="synonym">Cyprinus rohita</name>
    <dbReference type="NCBI Taxonomy" id="84645"/>
    <lineage>
        <taxon>Eukaryota</taxon>
        <taxon>Metazoa</taxon>
        <taxon>Chordata</taxon>
        <taxon>Craniata</taxon>
        <taxon>Vertebrata</taxon>
        <taxon>Euteleostomi</taxon>
        <taxon>Actinopterygii</taxon>
        <taxon>Neopterygii</taxon>
        <taxon>Teleostei</taxon>
        <taxon>Ostariophysi</taxon>
        <taxon>Cypriniformes</taxon>
        <taxon>Cyprinidae</taxon>
        <taxon>Labeoninae</taxon>
        <taxon>Labeonini</taxon>
        <taxon>Labeo</taxon>
    </lineage>
</organism>
<evidence type="ECO:0000256" key="5">
    <source>
        <dbReference type="ARBA" id="ARBA00022759"/>
    </source>
</evidence>
<evidence type="ECO:0000313" key="10">
    <source>
        <dbReference type="EMBL" id="KAI2655733.1"/>
    </source>
</evidence>
<dbReference type="InterPro" id="IPR001584">
    <property type="entry name" value="Integrase_cat-core"/>
</dbReference>
<dbReference type="InterPro" id="IPR021109">
    <property type="entry name" value="Peptidase_aspartic_dom_sf"/>
</dbReference>
<keyword evidence="2" id="KW-0808">Transferase</keyword>
<accession>A0ABQ8LYM9</accession>
<dbReference type="Pfam" id="PF00665">
    <property type="entry name" value="rve"/>
    <property type="match status" value="1"/>
</dbReference>
<keyword evidence="7" id="KW-0695">RNA-directed DNA polymerase</keyword>
<evidence type="ECO:0000256" key="8">
    <source>
        <dbReference type="SAM" id="Coils"/>
    </source>
</evidence>
<dbReference type="InterPro" id="IPR050951">
    <property type="entry name" value="Retrovirus_Pol_polyprotein"/>
</dbReference>
<dbReference type="InterPro" id="IPR000477">
    <property type="entry name" value="RT_dom"/>
</dbReference>
<protein>
    <submittedName>
        <fullName evidence="10">Retrovirus-related Pol polyprotein from transposon 17.6</fullName>
    </submittedName>
</protein>
<dbReference type="PROSITE" id="PS50994">
    <property type="entry name" value="INTEGRASE"/>
    <property type="match status" value="1"/>
</dbReference>
<dbReference type="Pfam" id="PF17917">
    <property type="entry name" value="RT_RNaseH"/>
    <property type="match status" value="1"/>
</dbReference>
<evidence type="ECO:0000313" key="11">
    <source>
        <dbReference type="Proteomes" id="UP000830375"/>
    </source>
</evidence>
<keyword evidence="5" id="KW-0255">Endonuclease</keyword>
<evidence type="ECO:0000256" key="7">
    <source>
        <dbReference type="ARBA" id="ARBA00022918"/>
    </source>
</evidence>
<dbReference type="Gene3D" id="3.10.10.10">
    <property type="entry name" value="HIV Type 1 Reverse Transcriptase, subunit A, domain 1"/>
    <property type="match status" value="1"/>
</dbReference>
<evidence type="ECO:0000256" key="2">
    <source>
        <dbReference type="ARBA" id="ARBA00022679"/>
    </source>
</evidence>
<keyword evidence="4" id="KW-0540">Nuclease</keyword>
<evidence type="ECO:0000256" key="3">
    <source>
        <dbReference type="ARBA" id="ARBA00022695"/>
    </source>
</evidence>
<dbReference type="InterPro" id="IPR036397">
    <property type="entry name" value="RNaseH_sf"/>
</dbReference>
<keyword evidence="6" id="KW-0378">Hydrolase</keyword>
<keyword evidence="11" id="KW-1185">Reference proteome</keyword>
<keyword evidence="3" id="KW-0548">Nucleotidyltransferase</keyword>
<evidence type="ECO:0000256" key="1">
    <source>
        <dbReference type="ARBA" id="ARBA00010879"/>
    </source>
</evidence>
<dbReference type="CDD" id="cd00303">
    <property type="entry name" value="retropepsin_like"/>
    <property type="match status" value="1"/>
</dbReference>
<dbReference type="PANTHER" id="PTHR37984:SF5">
    <property type="entry name" value="PROTEIN NYNRIN-LIKE"/>
    <property type="match status" value="1"/>
</dbReference>
<dbReference type="CDD" id="cd09274">
    <property type="entry name" value="RNase_HI_RT_Ty3"/>
    <property type="match status" value="1"/>
</dbReference>
<reference evidence="10 11" key="1">
    <citation type="submission" date="2022-01" db="EMBL/GenBank/DDBJ databases">
        <title>A high-quality chromosome-level genome assembly of rohu carp, Labeo rohita.</title>
        <authorList>
            <person name="Arick M.A. II"/>
            <person name="Hsu C.-Y."/>
            <person name="Magbanua Z."/>
            <person name="Pechanova O."/>
            <person name="Grover C."/>
            <person name="Miller E."/>
            <person name="Thrash A."/>
            <person name="Ezzel L."/>
            <person name="Alam S."/>
            <person name="Benzie J."/>
            <person name="Hamilton M."/>
            <person name="Karsi A."/>
            <person name="Lawrence M.L."/>
            <person name="Peterson D.G."/>
        </authorList>
    </citation>
    <scope>NUCLEOTIDE SEQUENCE [LARGE SCALE GENOMIC DNA]</scope>
    <source>
        <strain evidence="11">BAU-BD-2019</strain>
        <tissue evidence="10">Blood</tissue>
    </source>
</reference>
<keyword evidence="8" id="KW-0175">Coiled coil</keyword>
<dbReference type="InterPro" id="IPR043502">
    <property type="entry name" value="DNA/RNA_pol_sf"/>
</dbReference>
<proteinExistence type="inferred from homology"/>
<evidence type="ECO:0000256" key="4">
    <source>
        <dbReference type="ARBA" id="ARBA00022722"/>
    </source>
</evidence>
<dbReference type="Proteomes" id="UP000830375">
    <property type="component" value="Unassembled WGS sequence"/>
</dbReference>
<dbReference type="Gene3D" id="3.30.420.10">
    <property type="entry name" value="Ribonuclease H-like superfamily/Ribonuclease H"/>
    <property type="match status" value="1"/>
</dbReference>